<proteinExistence type="inferred from homology"/>
<evidence type="ECO:0000313" key="8">
    <source>
        <dbReference type="EMBL" id="CEM05196.1"/>
    </source>
</evidence>
<evidence type="ECO:0000256" key="7">
    <source>
        <dbReference type="SAM" id="Phobius"/>
    </source>
</evidence>
<evidence type="ECO:0000256" key="2">
    <source>
        <dbReference type="ARBA" id="ARBA00008130"/>
    </source>
</evidence>
<sequence>MATLSLAELGIFFIIVAVVQALAAMWLYHRSANFIGTRNVTRLKWENGLDKNLVGAKQLPLSRFIGVIISAISFVEYSLKAAQAFDLYRDQPIGFNTIDYAYWGYIVGCPLIMYDWAETIRMEGVTFYAGAVFGALVMANATEIIQGSAHWLLFSFGLTIVLVIICTTGKQAMSIIKVCKQHACSKKAGNMLIIASCTMLIGWAIFPTAWILRDDIDPSHGIVDLSVIDLMHGIGDIISKPLFAIFLVMYREYVEDLHFKDIIKELKWTDEDVKNIADMKKDDVPNEVLIRTVPALLDHLLANQSHLTRTLQKAVAYERLKSRANTLQQTKGAEFAAAIVADEHARLEEQFKSPGVKGGSPPRFFAEADDRTGRGKQMRVEENAPAHGMPPQFYPPPGPYAYPPPQAYAYPYPPPSGIESPGGGVDQQRLTALLGALQTLTAKVQNAKVRGVLKKRGQSPVREQGTPSDRMRPERIVSAASDANTQNRGSILHLHGIDPVTMGYVMSGGGGGAGAGVGGLEGESDGEVDDNALQDVEHTLMALDGDSACLFFS</sequence>
<keyword evidence="4 7" id="KW-1133">Transmembrane helix</keyword>
<organism evidence="8">
    <name type="scientific">Chromera velia CCMP2878</name>
    <dbReference type="NCBI Taxonomy" id="1169474"/>
    <lineage>
        <taxon>Eukaryota</taxon>
        <taxon>Sar</taxon>
        <taxon>Alveolata</taxon>
        <taxon>Colpodellida</taxon>
        <taxon>Chromeraceae</taxon>
        <taxon>Chromera</taxon>
    </lineage>
</organism>
<dbReference type="Gene3D" id="1.20.1070.10">
    <property type="entry name" value="Rhodopsin 7-helix transmembrane proteins"/>
    <property type="match status" value="1"/>
</dbReference>
<feature type="transmembrane region" description="Helical" evidence="7">
    <location>
        <begin position="61"/>
        <end position="80"/>
    </location>
</feature>
<feature type="compositionally biased region" description="Basic and acidic residues" evidence="6">
    <location>
        <begin position="366"/>
        <end position="375"/>
    </location>
</feature>
<dbReference type="InterPro" id="IPR001425">
    <property type="entry name" value="Arc/bac/fun_rhodopsins"/>
</dbReference>
<feature type="transmembrane region" description="Helical" evidence="7">
    <location>
        <begin position="100"/>
        <end position="117"/>
    </location>
</feature>
<feature type="region of interest" description="Disordered" evidence="6">
    <location>
        <begin position="352"/>
        <end position="375"/>
    </location>
</feature>
<accession>A0A0G4F0P8</accession>
<dbReference type="GO" id="GO:0016020">
    <property type="term" value="C:membrane"/>
    <property type="evidence" value="ECO:0007669"/>
    <property type="project" value="UniProtKB-SubCell"/>
</dbReference>
<evidence type="ECO:0000256" key="3">
    <source>
        <dbReference type="ARBA" id="ARBA00022692"/>
    </source>
</evidence>
<evidence type="ECO:0000256" key="6">
    <source>
        <dbReference type="SAM" id="MobiDB-lite"/>
    </source>
</evidence>
<protein>
    <submittedName>
        <fullName evidence="8">Uncharacterized protein</fullName>
    </submittedName>
</protein>
<comment type="subcellular location">
    <subcellularLocation>
        <location evidence="1">Membrane</location>
        <topology evidence="1">Multi-pass membrane protein</topology>
    </subcellularLocation>
</comment>
<keyword evidence="5 7" id="KW-0472">Membrane</keyword>
<reference evidence="8" key="1">
    <citation type="submission" date="2014-11" db="EMBL/GenBank/DDBJ databases">
        <authorList>
            <person name="Otto D Thomas"/>
            <person name="Naeem Raeece"/>
        </authorList>
    </citation>
    <scope>NUCLEOTIDE SEQUENCE</scope>
</reference>
<feature type="transmembrane region" description="Helical" evidence="7">
    <location>
        <begin position="148"/>
        <end position="167"/>
    </location>
</feature>
<dbReference type="AlphaFoldDB" id="A0A0G4F0P8"/>
<dbReference type="PhylomeDB" id="A0A0G4F0P8"/>
<feature type="transmembrane region" description="Helical" evidence="7">
    <location>
        <begin position="6"/>
        <end position="28"/>
    </location>
</feature>
<feature type="transmembrane region" description="Helical" evidence="7">
    <location>
        <begin position="124"/>
        <end position="142"/>
    </location>
</feature>
<dbReference type="Pfam" id="PF01036">
    <property type="entry name" value="Bac_rhodopsin"/>
    <property type="match status" value="1"/>
</dbReference>
<keyword evidence="3 7" id="KW-0812">Transmembrane</keyword>
<name>A0A0G4F0P8_9ALVE</name>
<dbReference type="SUPFAM" id="SSF81321">
    <property type="entry name" value="Family A G protein-coupled receptor-like"/>
    <property type="match status" value="1"/>
</dbReference>
<gene>
    <name evidence="8" type="ORF">Cvel_14508</name>
</gene>
<evidence type="ECO:0000256" key="1">
    <source>
        <dbReference type="ARBA" id="ARBA00004141"/>
    </source>
</evidence>
<comment type="similarity">
    <text evidence="2">Belongs to the archaeal/bacterial/fungal opsin family.</text>
</comment>
<dbReference type="VEuPathDB" id="CryptoDB:Cvel_14508"/>
<evidence type="ECO:0000256" key="5">
    <source>
        <dbReference type="ARBA" id="ARBA00023136"/>
    </source>
</evidence>
<dbReference type="EMBL" id="CDMZ01000039">
    <property type="protein sequence ID" value="CEM05196.1"/>
    <property type="molecule type" value="Genomic_DNA"/>
</dbReference>
<evidence type="ECO:0000256" key="4">
    <source>
        <dbReference type="ARBA" id="ARBA00022989"/>
    </source>
</evidence>
<feature type="transmembrane region" description="Helical" evidence="7">
    <location>
        <begin position="188"/>
        <end position="210"/>
    </location>
</feature>